<feature type="domain" description="Testis expressed sequence 15" evidence="3">
    <location>
        <begin position="2390"/>
        <end position="2509"/>
    </location>
</feature>
<dbReference type="InterPro" id="IPR022188">
    <property type="entry name" value="TASOR_DUF3715"/>
</dbReference>
<dbReference type="PANTHER" id="PTHR22380">
    <property type="entry name" value="TESTIS-EXPRESSED PROTEIN 15"/>
    <property type="match status" value="1"/>
</dbReference>
<reference evidence="4 5" key="1">
    <citation type="submission" date="2017-08" db="EMBL/GenBank/DDBJ databases">
        <title>USMARCv1.0.</title>
        <authorList>
            <person name="Hannum G.I."/>
            <person name="Koren S."/>
            <person name="Schroeder S.G."/>
            <person name="Chin S.C."/>
            <person name="Nonneman D.J."/>
            <person name="Becker S.A."/>
            <person name="Rosen B.D."/>
            <person name="Bickhart D.M."/>
            <person name="Putnam N.H."/>
            <person name="Green R.E."/>
            <person name="Tuggle C.K."/>
            <person name="Liu H."/>
            <person name="Rohrer G.A."/>
            <person name="Warr A."/>
            <person name="Hall R."/>
            <person name="Kim K."/>
            <person name="Hume D.A."/>
            <person name="Talbot R."/>
            <person name="Chow W."/>
            <person name="Howe K."/>
            <person name="Schwartz A.S."/>
            <person name="Watson M."/>
            <person name="Archibald A.L."/>
            <person name="Phillippy A.M."/>
            <person name="Smith T.P.L."/>
        </authorList>
    </citation>
    <scope>NUCLEOTIDE SEQUENCE [LARGE SCALE GENOMIC DNA]</scope>
</reference>
<dbReference type="Pfam" id="PF12509">
    <property type="entry name" value="DUF3715"/>
    <property type="match status" value="1"/>
</dbReference>
<feature type="region of interest" description="Disordered" evidence="1">
    <location>
        <begin position="2815"/>
        <end position="2905"/>
    </location>
</feature>
<feature type="region of interest" description="Disordered" evidence="1">
    <location>
        <begin position="1270"/>
        <end position="1333"/>
    </location>
</feature>
<feature type="region of interest" description="Disordered" evidence="1">
    <location>
        <begin position="1549"/>
        <end position="1568"/>
    </location>
</feature>
<dbReference type="InterPro" id="IPR032765">
    <property type="entry name" value="TEX15_dom"/>
</dbReference>
<evidence type="ECO:0000259" key="2">
    <source>
        <dbReference type="Pfam" id="PF12509"/>
    </source>
</evidence>
<feature type="domain" description="TASOR pseudo-PARP" evidence="2">
    <location>
        <begin position="104"/>
        <end position="251"/>
    </location>
</feature>
<evidence type="ECO:0000313" key="4">
    <source>
        <dbReference type="Ensembl" id="ENSSSCP00070045120.1"/>
    </source>
</evidence>
<accession>A0A4X1VTD8</accession>
<dbReference type="Ensembl" id="ENSSSCT00070053254.1">
    <property type="protein sequence ID" value="ENSSSCP00070045120.1"/>
    <property type="gene ID" value="ENSSSCG00070026575.1"/>
</dbReference>
<feature type="compositionally biased region" description="Basic and acidic residues" evidence="1">
    <location>
        <begin position="2716"/>
        <end position="2729"/>
    </location>
</feature>
<dbReference type="KEGG" id="ssc:100513440"/>
<feature type="compositionally biased region" description="Polar residues" evidence="1">
    <location>
        <begin position="1549"/>
        <end position="1566"/>
    </location>
</feature>
<dbReference type="GO" id="GO:0007129">
    <property type="term" value="P:homologous chromosome pairing at meiosis"/>
    <property type="evidence" value="ECO:0007669"/>
    <property type="project" value="InterPro"/>
</dbReference>
<feature type="compositionally biased region" description="Polar residues" evidence="1">
    <location>
        <begin position="1284"/>
        <end position="1301"/>
    </location>
</feature>
<dbReference type="Ensembl" id="ENSSSCT00070053255.1">
    <property type="protein sequence ID" value="ENSSSCP00070045121.1"/>
    <property type="gene ID" value="ENSSSCG00070026575.1"/>
</dbReference>
<feature type="domain" description="Testis expressed sequence 15" evidence="3">
    <location>
        <begin position="1943"/>
        <end position="2178"/>
    </location>
</feature>
<dbReference type="Pfam" id="PF15326">
    <property type="entry name" value="TEX15"/>
    <property type="match status" value="2"/>
</dbReference>
<dbReference type="OrthoDB" id="10054471at2759"/>
<evidence type="ECO:0000313" key="5">
    <source>
        <dbReference type="Proteomes" id="UP000314985"/>
    </source>
</evidence>
<gene>
    <name evidence="4" type="primary">PURG</name>
</gene>
<dbReference type="GO" id="GO:0010569">
    <property type="term" value="P:regulation of double-strand break repair via homologous recombination"/>
    <property type="evidence" value="ECO:0007669"/>
    <property type="project" value="InterPro"/>
</dbReference>
<dbReference type="SUPFAM" id="SSF56399">
    <property type="entry name" value="ADP-ribosylation"/>
    <property type="match status" value="1"/>
</dbReference>
<feature type="compositionally biased region" description="Basic and acidic residues" evidence="1">
    <location>
        <begin position="1302"/>
        <end position="1319"/>
    </location>
</feature>
<dbReference type="InterPro" id="IPR026616">
    <property type="entry name" value="TEX15"/>
</dbReference>
<feature type="region of interest" description="Disordered" evidence="1">
    <location>
        <begin position="2706"/>
        <end position="2792"/>
    </location>
</feature>
<dbReference type="GO" id="GO:0007140">
    <property type="term" value="P:male meiotic nuclear division"/>
    <property type="evidence" value="ECO:0007669"/>
    <property type="project" value="InterPro"/>
</dbReference>
<dbReference type="PANTHER" id="PTHR22380:SF1">
    <property type="entry name" value="TESTIS-EXPRESSED PROTEIN 15"/>
    <property type="match status" value="1"/>
</dbReference>
<evidence type="ECO:0000259" key="3">
    <source>
        <dbReference type="Pfam" id="PF15326"/>
    </source>
</evidence>
<name>A0A4X1VTD8_PIG</name>
<feature type="compositionally biased region" description="Polar residues" evidence="1">
    <location>
        <begin position="2818"/>
        <end position="2837"/>
    </location>
</feature>
<protein>
    <submittedName>
        <fullName evidence="4">Purine rich element binding protein G</fullName>
    </submittedName>
</protein>
<proteinExistence type="predicted"/>
<evidence type="ECO:0000256" key="1">
    <source>
        <dbReference type="SAM" id="MobiDB-lite"/>
    </source>
</evidence>
<reference evidence="4" key="2">
    <citation type="submission" date="2025-05" db="UniProtKB">
        <authorList>
            <consortium name="Ensembl"/>
        </authorList>
    </citation>
    <scope>IDENTIFICATION</scope>
</reference>
<feature type="compositionally biased region" description="Basic residues" evidence="1">
    <location>
        <begin position="2750"/>
        <end position="2765"/>
    </location>
</feature>
<sequence length="3196" mass="361738">MEMTEMAKQKTLWKMNSTSEPLFVTGIEVNPLKKFTIPKIRRTAGKVSLSSCCTNTREYSFIHNTLNQCRLDVSCDLQSSWQFGDTKLVHNEDLEKNFTSKRSEMRESGRHGRELEEHFCFLALPQSDVAEIYQNGISTKASSLKILGNPLLGIYIFRHVDVALNYAHSRSITVESIIIFKVLFGKVKKIQPSMDKNKVSLDPSPNFDCHMSRSTPSLKDTIELQAYSSAVYFYEYNVLSKPVDKPRQCLPYAVVTVKFIGQKVDNGHFMTSLRCLSTGFPKRAERICSLNNCTVAKRIGKGKDATVIFEHFRKPVDPFVQENCSCNALNSAINSSNSHISNSCGNVQNGNISILETYSGQNEHNLEECRDTSQVHAYNSSLSLIPSDTRESVNNGDLLNLTQLKDILSGLAAAFPVHNNIGSSTVVTSKLIKDPRLMKREESMGKHNTVTGLNEILPLEKSLDFDNSEINLSSLPANSASSSEVMPGDDTVLTNYLDVPCCSSSFDDSQTQGLNLSSKTYDYTASNKITMTEQYKSQDNFSFTKCVPNVVSEVEIQKHGKEKPQGSRKRSNLPLLIEQNSEPHDSYESVNTCTKGYSHISPESQSSNFNTMYQTAHQMSTVFPLQSKESVREYIQNSGNMRNFTGPESDTKHEEKQNFWKESDNSFTNKTRVSQVDNYISLHQDYKKDKSLHYLGGNCDQTLITQELEKPKSSASNLENKYELDHLALEVEDNHASGVESLPQKRPRHSYVYEDNIHTGFSISQKLTELTLEKPDQNCVSIMTDAFQEAKDIPQARQLPADTSSHDIKIAHDNANCSIPKEHIYVPKRNENYPVSLENIQTDCKETPQINSKYQVHTQFCNTHMNNDVYMNTNFKEQRDNKENQKEVQMEGVASSTENNIENIYGDEKKTFHTNKNFTNTEERRENKNYSSMEILSSKEFSATFNLTWGTKYVSTESALLENEDTVSAVGEKDLHNPGRTIEHLVSTTFPKSSVSSVHVSPHTALQVAGTTVPALGTNCDIHHRYQCKETCSSQSPDFDLLLKHKVSDHEMDMDKNQLHNSFHQSVSDTSIPQSFKVDNEIEIESEQNDDAFLFQQDTHNHGNVLYEELGASYEALKSRIDWEGLLGSKNGEVEVVENVRENIDQHCSEESNCFYSSTQKNEAELFNSILLPDLQIKIANVFMQGFSPTVESLALKDNFCKCINEATKSEINKEEGEALGFKIHSQCSGENSDHPSEGEFGNVREESGLVSKSEISLSFDLSHNTHMNHMSEEKKNSGPLLTEPSNVTTVNNESRYSLTKSKADCNDTRNKNNTESRISKRKPYTPFRDQNMPHKDLRHHEICGKKRLTRQDSSECFSSLSQGRIKTFSQSEKHIRSVLEILNSEASLCKSRRLSRKLDRAVLHLKKAHRRVHTSLQLIAKVGEKRKGPLPKAYAIICNNFWESCDLHGYSSVSERRYYSTKHFLSKRKHDKAEEKRVLRFEVNESLTHISKHKSYKTSGEKIAKCLSKKNVSSVSRSHTTILMREFCDQAYPESQLALCSPSQSTSQLADSESTVRNPRSSELQPFSGKTECLFSSDCPDEKLTEKENQSDTKLSNMGKYENLENHSACSNIKDTTKENISEANEVINKRNSLSLNCIKENNVSFSMNKNYDATCIGHTKTKTHIVISVLESSVKRFFNLDIYKPDNLILCDKRNLEVNFPMESWTAPNERSKSGITTGNFLMDPLNLTLITSRKCNSIPQLLSTTLVTDSEKESSKSYLDKQSTFAVDSSAASTTAPHCQQRCGGKELLNTEQCSSNNCSHIDENETNVIDSSKLDFTPVSEESKSYGENMMKKLSSSDSSLLLKYNMKGSSSKKCIAKKDIEDRKIGEDKQAEKTEYSVHKNMTEGSAVKIEYKNQKNKVLEDSSYLIAKTIKNNLTDSHLSIKNATEAVSMNNMVSNQLKKREKEEGIKVSHDSQSDSTLHPEIACHSKPDVIGMNHMPLSHAYSETFKASTPQRKPTSYMNELKEKHCSANRSALIARLAQILRRADEASSLQILQEETKVCQTILPLFVKAFERKQECSFEQILISRDLLVEQNLWNNCRHKLKPCAIDSLVELQMMMETIQFIENKKRLLGGEPTFRSLLWYDETLYSELLGRPRGFQQQSNFYPAFQGRLKYNAFCELQDYHDQLIELFEKTKRENNLYYAFLKYKRQINECEAIMKHCSDCFDFSLSVPFACGVNFGDSLGDLEAIRKTTLKLISMYGDSPLINSYPGKQDHLWIIIEMISSKVNFIKSSEAVSIKISLYGLEHIFFDAAKSLIWKEKRQSFCKKYSGKKNKEILLKMNQHAFSKLQKIYDTLSKDLSSEQISSIGLEKNTMIASRKSNALVNKTTVSSRFNSTLLSHPDICCISEILDQAEFADLKKLQELTLRCTSHLDILKKYFQLLQEDNVDNIFITEDNVLDMVKNHSHEAVILKPAAIEIYIEIVMLSETVHFLKNSMAKKLDKQRFRGMLWFDLSLLPELVQCQEKMSSFSFLKSNSTDCLWKVIETAISELNKDLDIIYKYNEAVNCSYALHLLSRELEELSEIKKLLKKSKYSISTYVDFVPCIASINYGSTVTDLEHNYNQFSTLLKNIMAAPRKDLGKMAHIMKVMKTIEHMKMICVKNTKLTISFILCQMLHNRKKTIEPKRGEKMNAHVEPRKSIKSSTCVKVSSISECIMDNTSNSSKKRPITLEKYEDSQEQEKNTTVSSCKKQKVNMKDVTKINRGKATFKHPRTTRSHPKSENEIGPGSSDSLRNHVSPKKVEIQRSLPGSLLPLKNLKDTCTLKSEGKTGLTSISSTTSEDFTGQQKDLNSMKKRNVNVSAAETKSDKKDCSPLAISDQKSVDGTFSKDSETPSQKFKNSPDPAEKSCSSDLKPGADATLLPDGPSVLAKPIFHFVKDIHANLEINVTDFELQDNEMLNSTIKNSTCASSPEPTLTQNKIPVPQVNKTQLAKTESKEKYMKDTWNPNTLAVETFENMTLNVDQTVDYSFSEPQIQKSENSNVLTQNASTYWNEHPQSACTPVYHSSEHSFGTSYPYYAWYVYHYSSSSNGSSITQTYQGITSYGAQPPPPGMLTAIASTVENTYSNILYSQYFSYCAGEPQANDFVPVNGYFHSQMPVYSCQQPVFSQYVSHQPVPQTAYPYSPDSGVLPEVPWAYVPWQQEPFQRGH</sequence>
<organism evidence="4 5">
    <name type="scientific">Sus scrofa</name>
    <name type="common">Pig</name>
    <dbReference type="NCBI Taxonomy" id="9823"/>
    <lineage>
        <taxon>Eukaryota</taxon>
        <taxon>Metazoa</taxon>
        <taxon>Chordata</taxon>
        <taxon>Craniata</taxon>
        <taxon>Vertebrata</taxon>
        <taxon>Euteleostomi</taxon>
        <taxon>Mammalia</taxon>
        <taxon>Eutheria</taxon>
        <taxon>Laurasiatheria</taxon>
        <taxon>Artiodactyla</taxon>
        <taxon>Suina</taxon>
        <taxon>Suidae</taxon>
        <taxon>Sus</taxon>
    </lineage>
</organism>
<dbReference type="Proteomes" id="UP000314985">
    <property type="component" value="Chromosome 15"/>
</dbReference>